<reference evidence="2" key="2">
    <citation type="submission" date="2025-09" db="UniProtKB">
        <authorList>
            <consortium name="Ensembl"/>
        </authorList>
    </citation>
    <scope>IDENTIFICATION</scope>
</reference>
<sequence length="85" mass="9543">MSVAHPASGRKTGARLSFPCRQQPSSTSPSNYHAPLYPQLVYHWPEQFSVMPVTVLYARLTRLILRFVWVVLASTSSSRATFCDS</sequence>
<dbReference type="Ensembl" id="ENSNFUT00015023171.1">
    <property type="protein sequence ID" value="ENSNFUP00015022148.1"/>
    <property type="gene ID" value="ENSNFUG00015010737.1"/>
</dbReference>
<name>A0A8C6LML0_NOTFU</name>
<keyword evidence="3" id="KW-1185">Reference proteome</keyword>
<evidence type="ECO:0000313" key="3">
    <source>
        <dbReference type="Proteomes" id="UP000694548"/>
    </source>
</evidence>
<evidence type="ECO:0000256" key="1">
    <source>
        <dbReference type="SAM" id="MobiDB-lite"/>
    </source>
</evidence>
<organism evidence="2 3">
    <name type="scientific">Nothobranchius furzeri</name>
    <name type="common">Turquoise killifish</name>
    <dbReference type="NCBI Taxonomy" id="105023"/>
    <lineage>
        <taxon>Eukaryota</taxon>
        <taxon>Metazoa</taxon>
        <taxon>Chordata</taxon>
        <taxon>Craniata</taxon>
        <taxon>Vertebrata</taxon>
        <taxon>Euteleostomi</taxon>
        <taxon>Actinopterygii</taxon>
        <taxon>Neopterygii</taxon>
        <taxon>Teleostei</taxon>
        <taxon>Neoteleostei</taxon>
        <taxon>Acanthomorphata</taxon>
        <taxon>Ovalentaria</taxon>
        <taxon>Atherinomorphae</taxon>
        <taxon>Cyprinodontiformes</taxon>
        <taxon>Nothobranchiidae</taxon>
        <taxon>Nothobranchius</taxon>
    </lineage>
</organism>
<protein>
    <submittedName>
        <fullName evidence="2">Uncharacterized protein</fullName>
    </submittedName>
</protein>
<dbReference type="Proteomes" id="UP000694548">
    <property type="component" value="Unassembled WGS sequence"/>
</dbReference>
<reference evidence="2" key="1">
    <citation type="submission" date="2025-08" db="UniProtKB">
        <authorList>
            <consortium name="Ensembl"/>
        </authorList>
    </citation>
    <scope>IDENTIFICATION</scope>
</reference>
<proteinExistence type="predicted"/>
<feature type="region of interest" description="Disordered" evidence="1">
    <location>
        <begin position="1"/>
        <end position="30"/>
    </location>
</feature>
<feature type="compositionally biased region" description="Polar residues" evidence="1">
    <location>
        <begin position="20"/>
        <end position="30"/>
    </location>
</feature>
<dbReference type="AlphaFoldDB" id="A0A8C6LML0"/>
<accession>A0A8C6LML0</accession>
<evidence type="ECO:0000313" key="2">
    <source>
        <dbReference type="Ensembl" id="ENSNFUP00015022148.1"/>
    </source>
</evidence>